<proteinExistence type="predicted"/>
<dbReference type="EMBL" id="QYUM01000003">
    <property type="protein sequence ID" value="RJF91479.1"/>
    <property type="molecule type" value="Genomic_DNA"/>
</dbReference>
<reference evidence="1 2" key="1">
    <citation type="submission" date="2018-09" db="EMBL/GenBank/DDBJ databases">
        <authorList>
            <person name="Zhu H."/>
        </authorList>
    </citation>
    <scope>NUCLEOTIDE SEQUENCE [LARGE SCALE GENOMIC DNA]</scope>
    <source>
        <strain evidence="1 2">K2R01-6</strain>
    </source>
</reference>
<gene>
    <name evidence="1" type="ORF">D3876_09195</name>
</gene>
<dbReference type="AlphaFoldDB" id="A0A418WN98"/>
<dbReference type="OrthoDB" id="9811332at2"/>
<dbReference type="SUPFAM" id="SSF53335">
    <property type="entry name" value="S-adenosyl-L-methionine-dependent methyltransferases"/>
    <property type="match status" value="1"/>
</dbReference>
<dbReference type="PANTHER" id="PTHR40036:SF1">
    <property type="entry name" value="MACROCIN O-METHYLTRANSFERASE"/>
    <property type="match status" value="1"/>
</dbReference>
<name>A0A418WN98_9SPHN</name>
<sequence length="222" mass="24810">MLSNVARSVRRDRLTYLSPAKLLRIERALDTTLRPDVPGDIVEFGVALGGSAILLAKRAIPPRRFFGLDVFAMIPPPTSDKDDSRSKQRYQDILEGSSSGIGGDVYYGYRDDLYEYVSRQLSRYGTPVDGVRVNLVKGLFEESWPTLEISSLAFAHIDCDWYDPVKYCLNAAAPRLSRGGLIVMDDYHDYAGCKAAVDEFLIANPGFEMLDGVNPVLRHRRS</sequence>
<protein>
    <submittedName>
        <fullName evidence="1">Asparagine synthase</fullName>
    </submittedName>
</protein>
<dbReference type="PANTHER" id="PTHR40036">
    <property type="entry name" value="MACROCIN O-METHYLTRANSFERASE"/>
    <property type="match status" value="1"/>
</dbReference>
<dbReference type="Pfam" id="PF05711">
    <property type="entry name" value="TylF"/>
    <property type="match status" value="1"/>
</dbReference>
<keyword evidence="2" id="KW-1185">Reference proteome</keyword>
<organism evidence="1 2">
    <name type="scientific">Sphingomonas cavernae</name>
    <dbReference type="NCBI Taxonomy" id="2320861"/>
    <lineage>
        <taxon>Bacteria</taxon>
        <taxon>Pseudomonadati</taxon>
        <taxon>Pseudomonadota</taxon>
        <taxon>Alphaproteobacteria</taxon>
        <taxon>Sphingomonadales</taxon>
        <taxon>Sphingomonadaceae</taxon>
        <taxon>Sphingomonas</taxon>
    </lineage>
</organism>
<evidence type="ECO:0000313" key="1">
    <source>
        <dbReference type="EMBL" id="RJF91479.1"/>
    </source>
</evidence>
<evidence type="ECO:0000313" key="2">
    <source>
        <dbReference type="Proteomes" id="UP000286100"/>
    </source>
</evidence>
<comment type="caution">
    <text evidence="1">The sequence shown here is derived from an EMBL/GenBank/DDBJ whole genome shotgun (WGS) entry which is preliminary data.</text>
</comment>
<dbReference type="InterPro" id="IPR008884">
    <property type="entry name" value="TylF_MeTrfase"/>
</dbReference>
<accession>A0A418WN98</accession>
<dbReference type="Proteomes" id="UP000286100">
    <property type="component" value="Unassembled WGS sequence"/>
</dbReference>
<dbReference type="InterPro" id="IPR029063">
    <property type="entry name" value="SAM-dependent_MTases_sf"/>
</dbReference>
<dbReference type="Gene3D" id="3.40.50.150">
    <property type="entry name" value="Vaccinia Virus protein VP39"/>
    <property type="match status" value="1"/>
</dbReference>